<dbReference type="EMBL" id="SOAM01000003">
    <property type="protein sequence ID" value="TDS75921.1"/>
    <property type="molecule type" value="Genomic_DNA"/>
</dbReference>
<evidence type="ECO:0000313" key="2">
    <source>
        <dbReference type="Proteomes" id="UP000295344"/>
    </source>
</evidence>
<dbReference type="Proteomes" id="UP000295344">
    <property type="component" value="Unassembled WGS sequence"/>
</dbReference>
<proteinExistence type="predicted"/>
<comment type="caution">
    <text evidence="1">The sequence shown here is derived from an EMBL/GenBank/DDBJ whole genome shotgun (WGS) entry which is preliminary data.</text>
</comment>
<protein>
    <submittedName>
        <fullName evidence="1">Uncharacterized protein</fullName>
    </submittedName>
</protein>
<sequence>MRHYRSRITKRLRQTEQLLPVEERAENGGEWESISEADAVADVRYIRNRGGAVHSIGTADLAAALAAGGEEITAADAQAESPKLFGGQAAVASSPAVGA</sequence>
<gene>
    <name evidence="1" type="ORF">CLV52_3032</name>
</gene>
<name>A0A4R7FIG8_9MICO</name>
<organism evidence="1 2">
    <name type="scientific">Amnibacterium kyonggiense</name>
    <dbReference type="NCBI Taxonomy" id="595671"/>
    <lineage>
        <taxon>Bacteria</taxon>
        <taxon>Bacillati</taxon>
        <taxon>Actinomycetota</taxon>
        <taxon>Actinomycetes</taxon>
        <taxon>Micrococcales</taxon>
        <taxon>Microbacteriaceae</taxon>
        <taxon>Amnibacterium</taxon>
    </lineage>
</organism>
<dbReference type="AlphaFoldDB" id="A0A4R7FIG8"/>
<dbReference type="RefSeq" id="WP_133767152.1">
    <property type="nucleotide sequence ID" value="NZ_BAAARP010000001.1"/>
</dbReference>
<evidence type="ECO:0000313" key="1">
    <source>
        <dbReference type="EMBL" id="TDS75921.1"/>
    </source>
</evidence>
<reference evidence="1 2" key="1">
    <citation type="submission" date="2019-03" db="EMBL/GenBank/DDBJ databases">
        <title>Genomic Encyclopedia of Archaeal and Bacterial Type Strains, Phase II (KMG-II): from individual species to whole genera.</title>
        <authorList>
            <person name="Goeker M."/>
        </authorList>
    </citation>
    <scope>NUCLEOTIDE SEQUENCE [LARGE SCALE GENOMIC DNA]</scope>
    <source>
        <strain evidence="1 2">DSM 24782</strain>
    </source>
</reference>
<keyword evidence="2" id="KW-1185">Reference proteome</keyword>
<accession>A0A4R7FIG8</accession>